<evidence type="ECO:0000313" key="2">
    <source>
        <dbReference type="Proteomes" id="UP001180020"/>
    </source>
</evidence>
<comment type="caution">
    <text evidence="1">The sequence shown here is derived from an EMBL/GenBank/DDBJ whole genome shotgun (WGS) entry which is preliminary data.</text>
</comment>
<protein>
    <submittedName>
        <fullName evidence="1">Uncharacterized protein</fullName>
    </submittedName>
</protein>
<sequence length="140" mass="15909">MKVIRAPMLPTGPHPFKYFEAWEPHPSFTETVHAAWNSSTEGNPMFLFIKKLANTKLALKRWNKEIFGPTQLHLAICKRALDAAQSALQQNPRDSTLMEAGKLARHNYSDSLTREEKFARQNHANCGWKQGTQTPSSFTI</sequence>
<name>A0AAV9E641_ACOCL</name>
<gene>
    <name evidence="1" type="ORF">QJS10_CPA09g01088</name>
</gene>
<reference evidence="1" key="1">
    <citation type="journal article" date="2023" name="Nat. Commun.">
        <title>Diploid and tetraploid genomes of Acorus and the evolution of monocots.</title>
        <authorList>
            <person name="Ma L."/>
            <person name="Liu K.W."/>
            <person name="Li Z."/>
            <person name="Hsiao Y.Y."/>
            <person name="Qi Y."/>
            <person name="Fu T."/>
            <person name="Tang G.D."/>
            <person name="Zhang D."/>
            <person name="Sun W.H."/>
            <person name="Liu D.K."/>
            <person name="Li Y."/>
            <person name="Chen G.Z."/>
            <person name="Liu X.D."/>
            <person name="Liao X.Y."/>
            <person name="Jiang Y.T."/>
            <person name="Yu X."/>
            <person name="Hao Y."/>
            <person name="Huang J."/>
            <person name="Zhao X.W."/>
            <person name="Ke S."/>
            <person name="Chen Y.Y."/>
            <person name="Wu W.L."/>
            <person name="Hsu J.L."/>
            <person name="Lin Y.F."/>
            <person name="Huang M.D."/>
            <person name="Li C.Y."/>
            <person name="Huang L."/>
            <person name="Wang Z.W."/>
            <person name="Zhao X."/>
            <person name="Zhong W.Y."/>
            <person name="Peng D.H."/>
            <person name="Ahmad S."/>
            <person name="Lan S."/>
            <person name="Zhang J.S."/>
            <person name="Tsai W.C."/>
            <person name="Van de Peer Y."/>
            <person name="Liu Z.J."/>
        </authorList>
    </citation>
    <scope>NUCLEOTIDE SEQUENCE</scope>
    <source>
        <strain evidence="1">CP</strain>
    </source>
</reference>
<proteinExistence type="predicted"/>
<dbReference type="Proteomes" id="UP001180020">
    <property type="component" value="Unassembled WGS sequence"/>
</dbReference>
<accession>A0AAV9E641</accession>
<evidence type="ECO:0000313" key="1">
    <source>
        <dbReference type="EMBL" id="KAK1308448.1"/>
    </source>
</evidence>
<dbReference type="AlphaFoldDB" id="A0AAV9E641"/>
<dbReference type="EMBL" id="JAUJYO010000009">
    <property type="protein sequence ID" value="KAK1308448.1"/>
    <property type="molecule type" value="Genomic_DNA"/>
</dbReference>
<keyword evidence="2" id="KW-1185">Reference proteome</keyword>
<reference evidence="1" key="2">
    <citation type="submission" date="2023-06" db="EMBL/GenBank/DDBJ databases">
        <authorList>
            <person name="Ma L."/>
            <person name="Liu K.-W."/>
            <person name="Li Z."/>
            <person name="Hsiao Y.-Y."/>
            <person name="Qi Y."/>
            <person name="Fu T."/>
            <person name="Tang G."/>
            <person name="Zhang D."/>
            <person name="Sun W.-H."/>
            <person name="Liu D.-K."/>
            <person name="Li Y."/>
            <person name="Chen G.-Z."/>
            <person name="Liu X.-D."/>
            <person name="Liao X.-Y."/>
            <person name="Jiang Y.-T."/>
            <person name="Yu X."/>
            <person name="Hao Y."/>
            <person name="Huang J."/>
            <person name="Zhao X.-W."/>
            <person name="Ke S."/>
            <person name="Chen Y.-Y."/>
            <person name="Wu W.-L."/>
            <person name="Hsu J.-L."/>
            <person name="Lin Y.-F."/>
            <person name="Huang M.-D."/>
            <person name="Li C.-Y."/>
            <person name="Huang L."/>
            <person name="Wang Z.-W."/>
            <person name="Zhao X."/>
            <person name="Zhong W.-Y."/>
            <person name="Peng D.-H."/>
            <person name="Ahmad S."/>
            <person name="Lan S."/>
            <person name="Zhang J.-S."/>
            <person name="Tsai W.-C."/>
            <person name="Van De Peer Y."/>
            <person name="Liu Z.-J."/>
        </authorList>
    </citation>
    <scope>NUCLEOTIDE SEQUENCE</scope>
    <source>
        <strain evidence="1">CP</strain>
        <tissue evidence="1">Leaves</tissue>
    </source>
</reference>
<organism evidence="1 2">
    <name type="scientific">Acorus calamus</name>
    <name type="common">Sweet flag</name>
    <dbReference type="NCBI Taxonomy" id="4465"/>
    <lineage>
        <taxon>Eukaryota</taxon>
        <taxon>Viridiplantae</taxon>
        <taxon>Streptophyta</taxon>
        <taxon>Embryophyta</taxon>
        <taxon>Tracheophyta</taxon>
        <taxon>Spermatophyta</taxon>
        <taxon>Magnoliopsida</taxon>
        <taxon>Liliopsida</taxon>
        <taxon>Acoraceae</taxon>
        <taxon>Acorus</taxon>
    </lineage>
</organism>